<reference evidence="1 2" key="1">
    <citation type="journal article" date="2009" name="Appl. Environ. Microbiol.">
        <title>Community genomic and proteomic analyses of chemoautotrophic iron-oxidizing "Leptospirillum rubarum" (Group II) and "Leptospirillum ferrodiazotrophum" (Group III) bacteria in acid mine drainage biofilms.</title>
        <authorList>
            <person name="Goltsman D.S."/>
            <person name="Denef V.J."/>
            <person name="Singer S.W."/>
            <person name="VerBerkmoes N.C."/>
            <person name="Lefsrud M."/>
            <person name="Mueller R.S."/>
            <person name="Dick G.J."/>
            <person name="Sun C.L."/>
            <person name="Wheeler K.E."/>
            <person name="Zemla A."/>
            <person name="Baker B.J."/>
            <person name="Hauser L."/>
            <person name="Land M."/>
            <person name="Shah M.B."/>
            <person name="Thelen M.P."/>
            <person name="Hettich R.L."/>
            <person name="Banfield J.F."/>
        </authorList>
    </citation>
    <scope>NUCLEOTIDE SEQUENCE [LARGE SCALE GENOMIC DNA]</scope>
</reference>
<keyword evidence="2" id="KW-1185">Reference proteome</keyword>
<evidence type="ECO:0000313" key="2">
    <source>
        <dbReference type="Proteomes" id="UP000009374"/>
    </source>
</evidence>
<protein>
    <submittedName>
        <fullName evidence="1">Uncharacterized protein</fullName>
    </submittedName>
</protein>
<accession>C6HWY3</accession>
<organism evidence="1 2">
    <name type="scientific">Leptospirillum ferrodiazotrophum</name>
    <dbReference type="NCBI Taxonomy" id="412449"/>
    <lineage>
        <taxon>Bacteria</taxon>
        <taxon>Pseudomonadati</taxon>
        <taxon>Nitrospirota</taxon>
        <taxon>Nitrospiria</taxon>
        <taxon>Nitrospirales</taxon>
        <taxon>Nitrospiraceae</taxon>
        <taxon>Leptospirillum</taxon>
    </lineage>
</organism>
<gene>
    <name evidence="1" type="ORF">UBAL3_90980002</name>
</gene>
<evidence type="ECO:0000313" key="1">
    <source>
        <dbReference type="EMBL" id="EES52868.1"/>
    </source>
</evidence>
<proteinExistence type="predicted"/>
<dbReference type="AlphaFoldDB" id="C6HWY3"/>
<dbReference type="EMBL" id="GG693872">
    <property type="protein sequence ID" value="EES52868.1"/>
    <property type="molecule type" value="Genomic_DNA"/>
</dbReference>
<sequence>MKRMEPVEINDPEKIQEILKGIVLTGSGFVTTCLLEDVWDAGLTYPDYFKAAGEDPTASLNGLSPAWETYHLRQGKKVVNVYGMGSRGRRIHVTETP</sequence>
<dbReference type="Proteomes" id="UP000009374">
    <property type="component" value="Unassembled WGS sequence"/>
</dbReference>
<name>C6HWY3_9BACT</name>